<dbReference type="AlphaFoldDB" id="A0A7X2H373"/>
<dbReference type="SUPFAM" id="SSF55874">
    <property type="entry name" value="ATPase domain of HSP90 chaperone/DNA topoisomerase II/histidine kinase"/>
    <property type="match status" value="1"/>
</dbReference>
<keyword evidence="4" id="KW-1185">Reference proteome</keyword>
<dbReference type="Pfam" id="PF02518">
    <property type="entry name" value="HATPase_c"/>
    <property type="match status" value="1"/>
</dbReference>
<sequence length="58" mass="6262">MAGYSSKEHFGLGLCIAYEIVKLHKGTLTVKDTAGGGATFVIALNIFLLFIGKYNVNR</sequence>
<dbReference type="Gene3D" id="3.30.565.10">
    <property type="entry name" value="Histidine kinase-like ATPase, C-terminal domain"/>
    <property type="match status" value="1"/>
</dbReference>
<evidence type="ECO:0000256" key="1">
    <source>
        <dbReference type="SAM" id="Phobius"/>
    </source>
</evidence>
<feature type="domain" description="Histidine kinase/HSP90-like ATPase" evidence="2">
    <location>
        <begin position="6"/>
        <end position="44"/>
    </location>
</feature>
<proteinExistence type="predicted"/>
<dbReference type="InterPro" id="IPR003594">
    <property type="entry name" value="HATPase_dom"/>
</dbReference>
<dbReference type="Proteomes" id="UP000463051">
    <property type="component" value="Unassembled WGS sequence"/>
</dbReference>
<keyword evidence="1" id="KW-1133">Transmembrane helix</keyword>
<keyword evidence="1" id="KW-0472">Membrane</keyword>
<evidence type="ECO:0000313" key="4">
    <source>
        <dbReference type="Proteomes" id="UP000463051"/>
    </source>
</evidence>
<evidence type="ECO:0000259" key="2">
    <source>
        <dbReference type="Pfam" id="PF02518"/>
    </source>
</evidence>
<comment type="caution">
    <text evidence="3">The sequence shown here is derived from an EMBL/GenBank/DDBJ whole genome shotgun (WGS) entry which is preliminary data.</text>
</comment>
<dbReference type="EMBL" id="WJXB01000002">
    <property type="protein sequence ID" value="MRN52588.1"/>
    <property type="molecule type" value="Genomic_DNA"/>
</dbReference>
<evidence type="ECO:0000313" key="3">
    <source>
        <dbReference type="EMBL" id="MRN52588.1"/>
    </source>
</evidence>
<name>A0A7X2H373_9BACL</name>
<gene>
    <name evidence="3" type="ORF">GJB61_06210</name>
</gene>
<keyword evidence="1" id="KW-0812">Transmembrane</keyword>
<organism evidence="3 4">
    <name type="scientific">Paenibacillus monticola</name>
    <dbReference type="NCBI Taxonomy" id="2666075"/>
    <lineage>
        <taxon>Bacteria</taxon>
        <taxon>Bacillati</taxon>
        <taxon>Bacillota</taxon>
        <taxon>Bacilli</taxon>
        <taxon>Bacillales</taxon>
        <taxon>Paenibacillaceae</taxon>
        <taxon>Paenibacillus</taxon>
    </lineage>
</organism>
<dbReference type="InterPro" id="IPR036890">
    <property type="entry name" value="HATPase_C_sf"/>
</dbReference>
<accession>A0A7X2H373</accession>
<feature type="transmembrane region" description="Helical" evidence="1">
    <location>
        <begin position="33"/>
        <end position="52"/>
    </location>
</feature>
<protein>
    <recommendedName>
        <fullName evidence="2">Histidine kinase/HSP90-like ATPase domain-containing protein</fullName>
    </recommendedName>
</protein>
<reference evidence="3 4" key="1">
    <citation type="submission" date="2019-11" db="EMBL/GenBank/DDBJ databases">
        <title>Paenibacillus monticola sp. nov., a novel PGPR strain isolated from mountain sample in China.</title>
        <authorList>
            <person name="Zhao Q."/>
            <person name="Li H.-P."/>
            <person name="Zhang J.-L."/>
        </authorList>
    </citation>
    <scope>NUCLEOTIDE SEQUENCE [LARGE SCALE GENOMIC DNA]</scope>
    <source>
        <strain evidence="3 4">LC-T2</strain>
    </source>
</reference>